<dbReference type="Gene3D" id="1.20.1250.20">
    <property type="entry name" value="MFS general substrate transporter like domains"/>
    <property type="match status" value="2"/>
</dbReference>
<feature type="transmembrane region" description="Helical" evidence="1">
    <location>
        <begin position="108"/>
        <end position="129"/>
    </location>
</feature>
<feature type="transmembrane region" description="Helical" evidence="1">
    <location>
        <begin position="393"/>
        <end position="415"/>
    </location>
</feature>
<gene>
    <name evidence="2" type="ORF">G7058_03710</name>
</gene>
<dbReference type="AlphaFoldDB" id="A0A6G7WG62"/>
<feature type="transmembrane region" description="Helical" evidence="1">
    <location>
        <begin position="435"/>
        <end position="459"/>
    </location>
</feature>
<dbReference type="EMBL" id="CP049889">
    <property type="protein sequence ID" value="QIK51240.1"/>
    <property type="molecule type" value="Genomic_DNA"/>
</dbReference>
<dbReference type="GO" id="GO:0008643">
    <property type="term" value="P:carbohydrate transport"/>
    <property type="evidence" value="ECO:0007669"/>
    <property type="project" value="InterPro"/>
</dbReference>
<feature type="transmembrane region" description="Helical" evidence="1">
    <location>
        <begin position="326"/>
        <end position="346"/>
    </location>
</feature>
<dbReference type="GO" id="GO:0006814">
    <property type="term" value="P:sodium ion transport"/>
    <property type="evidence" value="ECO:0007669"/>
    <property type="project" value="InterPro"/>
</dbReference>
<dbReference type="NCBIfam" id="TIGR00792">
    <property type="entry name" value="gph"/>
    <property type="match status" value="1"/>
</dbReference>
<reference evidence="2 3" key="1">
    <citation type="journal article" date="2017" name="Int. J. Syst. Evol. Microbiol.">
        <title>Jeotgalibaca porci sp. nov. and Jeotgalibaca arthritidis sp. nov., isolated from pigs, and emended description of the genus Jeotgalibaca.</title>
        <authorList>
            <person name="Zamora L."/>
            <person name="Perez-Sancho M."/>
            <person name="Dominguez L."/>
            <person name="Fernandez-Garayzabal J.F."/>
            <person name="Vela A.I."/>
        </authorList>
    </citation>
    <scope>NUCLEOTIDE SEQUENCE [LARGE SCALE GENOMIC DNA]</scope>
    <source>
        <strain evidence="2 3">CCUG 69148</strain>
    </source>
</reference>
<protein>
    <submittedName>
        <fullName evidence="2">MFS transporter</fullName>
    </submittedName>
</protein>
<feature type="transmembrane region" description="Helical" evidence="1">
    <location>
        <begin position="176"/>
        <end position="196"/>
    </location>
</feature>
<dbReference type="GO" id="GO:0005886">
    <property type="term" value="C:plasma membrane"/>
    <property type="evidence" value="ECO:0007669"/>
    <property type="project" value="TreeGrafter"/>
</dbReference>
<dbReference type="InterPro" id="IPR039672">
    <property type="entry name" value="MFS_2"/>
</dbReference>
<dbReference type="SUPFAM" id="SSF103473">
    <property type="entry name" value="MFS general substrate transporter"/>
    <property type="match status" value="1"/>
</dbReference>
<dbReference type="Pfam" id="PF13347">
    <property type="entry name" value="MFS_2"/>
    <property type="match status" value="1"/>
</dbReference>
<dbReference type="PANTHER" id="PTHR11328">
    <property type="entry name" value="MAJOR FACILITATOR SUPERFAMILY DOMAIN-CONTAINING PROTEIN"/>
    <property type="match status" value="1"/>
</dbReference>
<evidence type="ECO:0000313" key="2">
    <source>
        <dbReference type="EMBL" id="QIK51240.1"/>
    </source>
</evidence>
<dbReference type="InterPro" id="IPR036259">
    <property type="entry name" value="MFS_trans_sf"/>
</dbReference>
<feature type="transmembrane region" description="Helical" evidence="1">
    <location>
        <begin position="296"/>
        <end position="314"/>
    </location>
</feature>
<evidence type="ECO:0000313" key="3">
    <source>
        <dbReference type="Proteomes" id="UP000501830"/>
    </source>
</evidence>
<feature type="transmembrane region" description="Helical" evidence="1">
    <location>
        <begin position="262"/>
        <end position="284"/>
    </location>
</feature>
<dbReference type="InterPro" id="IPR001927">
    <property type="entry name" value="Na/Gal_symport"/>
</dbReference>
<accession>A0A6G7WG62</accession>
<dbReference type="PANTHER" id="PTHR11328:SF24">
    <property type="entry name" value="MAJOR FACILITATOR SUPERFAMILY (MFS) PROFILE DOMAIN-CONTAINING PROTEIN"/>
    <property type="match status" value="1"/>
</dbReference>
<dbReference type="Proteomes" id="UP000501830">
    <property type="component" value="Chromosome"/>
</dbReference>
<dbReference type="KEGG" id="jpo:G7058_03710"/>
<name>A0A6G7WG62_9LACT</name>
<keyword evidence="3" id="KW-1185">Reference proteome</keyword>
<organism evidence="2 3">
    <name type="scientific">Jeotgalibaca porci</name>
    <dbReference type="NCBI Taxonomy" id="1868793"/>
    <lineage>
        <taxon>Bacteria</taxon>
        <taxon>Bacillati</taxon>
        <taxon>Bacillota</taxon>
        <taxon>Bacilli</taxon>
        <taxon>Lactobacillales</taxon>
        <taxon>Carnobacteriaceae</taxon>
        <taxon>Jeotgalibaca</taxon>
    </lineage>
</organism>
<feature type="transmembrane region" description="Helical" evidence="1">
    <location>
        <begin position="135"/>
        <end position="156"/>
    </location>
</feature>
<evidence type="ECO:0000256" key="1">
    <source>
        <dbReference type="SAM" id="Phobius"/>
    </source>
</evidence>
<feature type="transmembrane region" description="Helical" evidence="1">
    <location>
        <begin position="352"/>
        <end position="373"/>
    </location>
</feature>
<keyword evidence="1" id="KW-1133">Transmembrane helix</keyword>
<proteinExistence type="predicted"/>
<dbReference type="RefSeq" id="WP_166062292.1">
    <property type="nucleotide sequence ID" value="NZ_CP049889.1"/>
</dbReference>
<keyword evidence="1" id="KW-0812">Transmembrane</keyword>
<feature type="transmembrane region" description="Helical" evidence="1">
    <location>
        <begin position="208"/>
        <end position="230"/>
    </location>
</feature>
<feature type="transmembrane region" description="Helical" evidence="1">
    <location>
        <begin position="55"/>
        <end position="78"/>
    </location>
</feature>
<dbReference type="GeneID" id="94552372"/>
<dbReference type="GO" id="GO:0015293">
    <property type="term" value="F:symporter activity"/>
    <property type="evidence" value="ECO:0007669"/>
    <property type="project" value="InterPro"/>
</dbReference>
<keyword evidence="1" id="KW-0472">Membrane</keyword>
<sequence length="476" mass="52595">MAAETKIGQTVLEVSSNQEYVAGVKSAPTFGIKDKLGYMFGDLGFNSLQVLVNTYLMIFFVNIVGITPVHFSLIIAICKASDAINDPFIGRAVDNRAGSKFGKYKPFLIKYLLPYIATTILLFVNLSGMPYAFRIAYALITYFIWGIVGTFINVPYGAMLNSITSDMKGRTDLSNFRSIGSVMANVIVTSIAPLILFDQMDNPVANRFVLLGIILSIFTAVCLLLTHVLVSERVIIPDKTDEQKSINYFKVMKTFVKNRPMVAVISAYIITKFFIQTTGIMNQYVFMSHYRATEQLAALGLATLIPTLVAMVFVKPMINRFGKKNLVTWPALLAAASFSVNAFFPVSSTQYIFFQLLGQFFVGFFSLLIWSLIADAVDYQAYLTKERNDGTIYATITFLVFLVSSFSTSMIALLLDAVGYDVALGAAQTTGVATAIKFMGGILPVIGAVLIFFCFHFIYNMTDAEMQNISKEVNSL</sequence>